<dbReference type="Pfam" id="PF04998">
    <property type="entry name" value="RNA_pol_Rpb1_5"/>
    <property type="match status" value="1"/>
</dbReference>
<dbReference type="Gene3D" id="6.10.250.2940">
    <property type="match status" value="1"/>
</dbReference>
<feature type="transmembrane region" description="Helical" evidence="8">
    <location>
        <begin position="242"/>
        <end position="262"/>
    </location>
</feature>
<evidence type="ECO:0000256" key="4">
    <source>
        <dbReference type="ARBA" id="ARBA00022695"/>
    </source>
</evidence>
<evidence type="ECO:0000256" key="2">
    <source>
        <dbReference type="ARBA" id="ARBA00022478"/>
    </source>
</evidence>
<keyword evidence="5" id="KW-0862">Zinc</keyword>
<dbReference type="Gene3D" id="1.20.1280.290">
    <property type="match status" value="1"/>
</dbReference>
<reference evidence="11 12" key="1">
    <citation type="submission" date="2024-01" db="EMBL/GenBank/DDBJ databases">
        <title>The genomes of 5 underutilized Papilionoideae crops provide insights into root nodulation and disease resistanc.</title>
        <authorList>
            <person name="Yuan L."/>
        </authorList>
    </citation>
    <scope>NUCLEOTIDE SEQUENCE [LARGE SCALE GENOMIC DNA]</scope>
    <source>
        <strain evidence="11">ZHUSHIDOU_FW_LH</strain>
        <tissue evidence="11">Leaf</tissue>
    </source>
</reference>
<evidence type="ECO:0000256" key="8">
    <source>
        <dbReference type="SAM" id="Phobius"/>
    </source>
</evidence>
<comment type="caution">
    <text evidence="11">The sequence shown here is derived from an EMBL/GenBank/DDBJ whole genome shotgun (WGS) entry which is preliminary data.</text>
</comment>
<keyword evidence="8" id="KW-0812">Transmembrane</keyword>
<gene>
    <name evidence="11" type="ORF">RIF29_01920</name>
</gene>
<feature type="transmembrane region" description="Helical" evidence="8">
    <location>
        <begin position="268"/>
        <end position="289"/>
    </location>
</feature>
<dbReference type="GO" id="GO:0003677">
    <property type="term" value="F:DNA binding"/>
    <property type="evidence" value="ECO:0007669"/>
    <property type="project" value="InterPro"/>
</dbReference>
<feature type="transmembrane region" description="Helical" evidence="8">
    <location>
        <begin position="296"/>
        <end position="314"/>
    </location>
</feature>
<dbReference type="InterPro" id="IPR004316">
    <property type="entry name" value="SWEET_rpt"/>
</dbReference>
<name>A0AAN9IXT2_CROPI</name>
<evidence type="ECO:0000256" key="1">
    <source>
        <dbReference type="ARBA" id="ARBA00012418"/>
    </source>
</evidence>
<proteinExistence type="predicted"/>
<dbReference type="GO" id="GO:0003899">
    <property type="term" value="F:DNA-directed RNA polymerase activity"/>
    <property type="evidence" value="ECO:0007669"/>
    <property type="project" value="UniProtKB-EC"/>
</dbReference>
<dbReference type="EC" id="2.7.7.6" evidence="1"/>
<dbReference type="PANTHER" id="PTHR19376:SF37">
    <property type="entry name" value="DNA-DIRECTED RNA POLYMERASE II SUBUNIT RPB1"/>
    <property type="match status" value="1"/>
</dbReference>
<keyword evidence="3" id="KW-0808">Transferase</keyword>
<keyword evidence="8" id="KW-0472">Membrane</keyword>
<comment type="catalytic activity">
    <reaction evidence="7">
        <text>RNA(n) + a ribonucleoside 5'-triphosphate = RNA(n+1) + diphosphate</text>
        <dbReference type="Rhea" id="RHEA:21248"/>
        <dbReference type="Rhea" id="RHEA-COMP:14527"/>
        <dbReference type="Rhea" id="RHEA-COMP:17342"/>
        <dbReference type="ChEBI" id="CHEBI:33019"/>
        <dbReference type="ChEBI" id="CHEBI:61557"/>
        <dbReference type="ChEBI" id="CHEBI:140395"/>
        <dbReference type="EC" id="2.7.7.6"/>
    </reaction>
</comment>
<dbReference type="Pfam" id="PF03083">
    <property type="entry name" value="MtN3_slv"/>
    <property type="match status" value="1"/>
</dbReference>
<dbReference type="InterPro" id="IPR007081">
    <property type="entry name" value="RNA_pol_Rpb1_5"/>
</dbReference>
<keyword evidence="12" id="KW-1185">Reference proteome</keyword>
<feature type="domain" description="RNA polymerase Rpb1" evidence="9">
    <location>
        <begin position="36"/>
        <end position="91"/>
    </location>
</feature>
<dbReference type="Proteomes" id="UP001372338">
    <property type="component" value="Unassembled WGS sequence"/>
</dbReference>
<evidence type="ECO:0000256" key="3">
    <source>
        <dbReference type="ARBA" id="ARBA00022679"/>
    </source>
</evidence>
<dbReference type="SUPFAM" id="SSF64484">
    <property type="entry name" value="beta and beta-prime subunits of DNA dependent RNA-polymerase"/>
    <property type="match status" value="1"/>
</dbReference>
<dbReference type="EMBL" id="JAYWIO010000001">
    <property type="protein sequence ID" value="KAK7288460.1"/>
    <property type="molecule type" value="Genomic_DNA"/>
</dbReference>
<sequence length="368" mass="40900">MSSHTSLLEKPSTVLSRNPEEIPWTETELKKRNYLLELFAKKTLGTSTGSLIHDIWQEVGPDAARKFLGHTQWLVNYWLLQHAFSIGIGDTIADASTMETLNRARDDAENSAQKSLYESNNLKAMVTTDRTLPHFTKDDYGPESSGFVENSYLRGLTPQQLFLHAMGGREGLINTAVKTSETGYIQRRLGKHQRVTAYGVLKPGGCIHIAVVNGVGACLHCTYVLLLFIYSPPDKRVKMAKLVAIFGFVAAIISVTLFVLHGTIRLKFLGSSCSGLTSIVYAFSLLAMIKTESVDCMSFLDTFLMFLDAGAWTLHSFLLKDLYFEIPNFIGLILGLAQIIVYVIYKMRPVSETRPAMILSLENAEMGV</sequence>
<dbReference type="InterPro" id="IPR045867">
    <property type="entry name" value="DNA-dir_RpoC_beta_prime"/>
</dbReference>
<evidence type="ECO:0000259" key="9">
    <source>
        <dbReference type="Pfam" id="PF04983"/>
    </source>
</evidence>
<dbReference type="GO" id="GO:0006351">
    <property type="term" value="P:DNA-templated transcription"/>
    <property type="evidence" value="ECO:0007669"/>
    <property type="project" value="InterPro"/>
</dbReference>
<dbReference type="Pfam" id="PF04983">
    <property type="entry name" value="RNA_pol_Rpb1_3"/>
    <property type="match status" value="1"/>
</dbReference>
<organism evidence="11 12">
    <name type="scientific">Crotalaria pallida</name>
    <name type="common">Smooth rattlebox</name>
    <name type="synonym">Crotalaria striata</name>
    <dbReference type="NCBI Taxonomy" id="3830"/>
    <lineage>
        <taxon>Eukaryota</taxon>
        <taxon>Viridiplantae</taxon>
        <taxon>Streptophyta</taxon>
        <taxon>Embryophyta</taxon>
        <taxon>Tracheophyta</taxon>
        <taxon>Spermatophyta</taxon>
        <taxon>Magnoliopsida</taxon>
        <taxon>eudicotyledons</taxon>
        <taxon>Gunneridae</taxon>
        <taxon>Pentapetalae</taxon>
        <taxon>rosids</taxon>
        <taxon>fabids</taxon>
        <taxon>Fabales</taxon>
        <taxon>Fabaceae</taxon>
        <taxon>Papilionoideae</taxon>
        <taxon>50 kb inversion clade</taxon>
        <taxon>genistoids sensu lato</taxon>
        <taxon>core genistoids</taxon>
        <taxon>Crotalarieae</taxon>
        <taxon>Crotalaria</taxon>
    </lineage>
</organism>
<evidence type="ECO:0000259" key="10">
    <source>
        <dbReference type="Pfam" id="PF04998"/>
    </source>
</evidence>
<dbReference type="GO" id="GO:0016020">
    <property type="term" value="C:membrane"/>
    <property type="evidence" value="ECO:0007669"/>
    <property type="project" value="InterPro"/>
</dbReference>
<evidence type="ECO:0000256" key="6">
    <source>
        <dbReference type="ARBA" id="ARBA00023163"/>
    </source>
</evidence>
<evidence type="ECO:0000313" key="12">
    <source>
        <dbReference type="Proteomes" id="UP001372338"/>
    </source>
</evidence>
<accession>A0AAN9IXT2</accession>
<evidence type="ECO:0000256" key="5">
    <source>
        <dbReference type="ARBA" id="ARBA00022833"/>
    </source>
</evidence>
<dbReference type="InterPro" id="IPR042102">
    <property type="entry name" value="RNA_pol_Rpb1_3_sf"/>
</dbReference>
<dbReference type="AlphaFoldDB" id="A0AAN9IXT2"/>
<keyword evidence="4" id="KW-0548">Nucleotidyltransferase</keyword>
<feature type="transmembrane region" description="Helical" evidence="8">
    <location>
        <begin position="207"/>
        <end position="230"/>
    </location>
</feature>
<keyword evidence="2" id="KW-0240">DNA-directed RNA polymerase</keyword>
<dbReference type="InterPro" id="IPR007066">
    <property type="entry name" value="RNA_pol_Rpb1_3"/>
</dbReference>
<feature type="domain" description="RNA polymerase Rpb1" evidence="10">
    <location>
        <begin position="155"/>
        <end position="192"/>
    </location>
</feature>
<keyword evidence="6" id="KW-0804">Transcription</keyword>
<keyword evidence="8" id="KW-1133">Transmembrane helix</keyword>
<evidence type="ECO:0000313" key="11">
    <source>
        <dbReference type="EMBL" id="KAK7288460.1"/>
    </source>
</evidence>
<dbReference type="PANTHER" id="PTHR19376">
    <property type="entry name" value="DNA-DIRECTED RNA POLYMERASE"/>
    <property type="match status" value="1"/>
</dbReference>
<feature type="transmembrane region" description="Helical" evidence="8">
    <location>
        <begin position="326"/>
        <end position="345"/>
    </location>
</feature>
<protein>
    <recommendedName>
        <fullName evidence="1">DNA-directed RNA polymerase</fullName>
        <ecNumber evidence="1">2.7.7.6</ecNumber>
    </recommendedName>
</protein>
<dbReference type="Gene3D" id="1.10.274.100">
    <property type="entry name" value="RNA polymerase Rpb1, domain 3"/>
    <property type="match status" value="1"/>
</dbReference>
<dbReference type="GO" id="GO:0005665">
    <property type="term" value="C:RNA polymerase II, core complex"/>
    <property type="evidence" value="ECO:0007669"/>
    <property type="project" value="TreeGrafter"/>
</dbReference>
<evidence type="ECO:0000256" key="7">
    <source>
        <dbReference type="ARBA" id="ARBA00048552"/>
    </source>
</evidence>